<organism evidence="1 2">
    <name type="scientific">Persea americana</name>
    <name type="common">Avocado</name>
    <dbReference type="NCBI Taxonomy" id="3435"/>
    <lineage>
        <taxon>Eukaryota</taxon>
        <taxon>Viridiplantae</taxon>
        <taxon>Streptophyta</taxon>
        <taxon>Embryophyta</taxon>
        <taxon>Tracheophyta</taxon>
        <taxon>Spermatophyta</taxon>
        <taxon>Magnoliopsida</taxon>
        <taxon>Magnoliidae</taxon>
        <taxon>Laurales</taxon>
        <taxon>Lauraceae</taxon>
        <taxon>Persea</taxon>
    </lineage>
</organism>
<reference evidence="1 2" key="1">
    <citation type="journal article" date="2022" name="Hortic Res">
        <title>A haplotype resolved chromosomal level avocado genome allows analysis of novel avocado genes.</title>
        <authorList>
            <person name="Nath O."/>
            <person name="Fletcher S.J."/>
            <person name="Hayward A."/>
            <person name="Shaw L.M."/>
            <person name="Masouleh A.K."/>
            <person name="Furtado A."/>
            <person name="Henry R.J."/>
            <person name="Mitter N."/>
        </authorList>
    </citation>
    <scope>NUCLEOTIDE SEQUENCE [LARGE SCALE GENOMIC DNA]</scope>
    <source>
        <strain evidence="2">cv. Hass</strain>
    </source>
</reference>
<dbReference type="EMBL" id="CM056818">
    <property type="protein sequence ID" value="KAJ8623198.1"/>
    <property type="molecule type" value="Genomic_DNA"/>
</dbReference>
<accession>A0ACC2KPW7</accession>
<sequence length="481" mass="55460">MLFSNCPSSHIPFVLFVPLLVFFLSPLDQRHFHLFHSFISQNHTHTSHGTTKILPTYQLLNITTEASISLINNVSEVENYLHFAVHEKVLKKKSGLEEIELGLARARAWIRRAVATHNYTSYKEENYVPRGAIYRNAYAFHQSHIEMERRFKVWTYKEGEPPLIHNGPCHSIYSIEGQFINEMESGRSPFSARDPHKAHAFFLPVSIANVISLVNKPSKSYSRDPLQHLVTDYISIISNKYPYWNRSQGADHFFVSCHDWAPDVSRANPELFKNFIRVLCNANTSEGFQPERDVAIPEINIIHYDLLPTMDVGQSPSNRSILAFFAGGAHGHIRELVLEHWKDKDDEVQVHDYLPVGQNYTELMSQSRFCLCPSGYEVASPRLVEAISTGCVPVIISDHYALPLSDVLDWSQFSVQIPIDRIEDIKVILQNITLARYLMLQARVMDVQRHFFLNRPARSFDVTHMVLHSIWLRRLNLRLPY</sequence>
<evidence type="ECO:0000313" key="2">
    <source>
        <dbReference type="Proteomes" id="UP001234297"/>
    </source>
</evidence>
<dbReference type="Proteomes" id="UP001234297">
    <property type="component" value="Chromosome 10"/>
</dbReference>
<proteinExistence type="predicted"/>
<name>A0ACC2KPW7_PERAE</name>
<keyword evidence="2" id="KW-1185">Reference proteome</keyword>
<comment type="caution">
    <text evidence="1">The sequence shown here is derived from an EMBL/GenBank/DDBJ whole genome shotgun (WGS) entry which is preliminary data.</text>
</comment>
<evidence type="ECO:0000313" key="1">
    <source>
        <dbReference type="EMBL" id="KAJ8623198.1"/>
    </source>
</evidence>
<gene>
    <name evidence="1" type="ORF">MRB53_031727</name>
</gene>
<protein>
    <submittedName>
        <fullName evidence="1">Uncharacterized protein</fullName>
    </submittedName>
</protein>